<protein>
    <recommendedName>
        <fullName evidence="4">DUF2992 family protein</fullName>
    </recommendedName>
</protein>
<proteinExistence type="predicted"/>
<dbReference type="Pfam" id="PF11208">
    <property type="entry name" value="DUF2992"/>
    <property type="match status" value="1"/>
</dbReference>
<feature type="compositionally biased region" description="Basic and acidic residues" evidence="1">
    <location>
        <begin position="115"/>
        <end position="127"/>
    </location>
</feature>
<dbReference type="EMBL" id="BRLB01000012">
    <property type="protein sequence ID" value="GKX30852.1"/>
    <property type="molecule type" value="Genomic_DNA"/>
</dbReference>
<organism evidence="2 3">
    <name type="scientific">Vallitalea longa</name>
    <dbReference type="NCBI Taxonomy" id="2936439"/>
    <lineage>
        <taxon>Bacteria</taxon>
        <taxon>Bacillati</taxon>
        <taxon>Bacillota</taxon>
        <taxon>Clostridia</taxon>
        <taxon>Lachnospirales</taxon>
        <taxon>Vallitaleaceae</taxon>
        <taxon>Vallitalea</taxon>
    </lineage>
</organism>
<comment type="caution">
    <text evidence="2">The sequence shown here is derived from an EMBL/GenBank/DDBJ whole genome shotgun (WGS) entry which is preliminary data.</text>
</comment>
<keyword evidence="3" id="KW-1185">Reference proteome</keyword>
<evidence type="ECO:0000313" key="3">
    <source>
        <dbReference type="Proteomes" id="UP001144256"/>
    </source>
</evidence>
<evidence type="ECO:0008006" key="4">
    <source>
        <dbReference type="Google" id="ProtNLM"/>
    </source>
</evidence>
<dbReference type="PIRSF" id="PIRSF021328">
    <property type="entry name" value="UCP021328"/>
    <property type="match status" value="1"/>
</dbReference>
<sequence length="138" mass="16831">MKIDLTVLFDGTFWIGIFEEYYDDSYCVYKHLFGTEPKDYQIYKLILKEFDKLRFTHQIQDNLYPNKHKKLNYKKMQKMIKKEVNNTGIGTKAQRAISMNRELNKMESKKKRKINKEQITKLNYEKKQQKKKQKKRGH</sequence>
<dbReference type="RefSeq" id="WP_281817372.1">
    <property type="nucleotide sequence ID" value="NZ_BRLB01000012.1"/>
</dbReference>
<name>A0A9W5YCA8_9FIRM</name>
<evidence type="ECO:0000256" key="1">
    <source>
        <dbReference type="SAM" id="MobiDB-lite"/>
    </source>
</evidence>
<feature type="compositionally biased region" description="Basic residues" evidence="1">
    <location>
        <begin position="128"/>
        <end position="138"/>
    </location>
</feature>
<dbReference type="Proteomes" id="UP001144256">
    <property type="component" value="Unassembled WGS sequence"/>
</dbReference>
<gene>
    <name evidence="2" type="ORF">SH1V18_33320</name>
</gene>
<feature type="region of interest" description="Disordered" evidence="1">
    <location>
        <begin position="100"/>
        <end position="138"/>
    </location>
</feature>
<accession>A0A9W5YCA8</accession>
<dbReference type="InterPro" id="IPR016787">
    <property type="entry name" value="UCP021328"/>
</dbReference>
<evidence type="ECO:0000313" key="2">
    <source>
        <dbReference type="EMBL" id="GKX30852.1"/>
    </source>
</evidence>
<reference evidence="2" key="1">
    <citation type="submission" date="2022-06" db="EMBL/GenBank/DDBJ databases">
        <title>Vallitalea longa sp. nov., an anaerobic bacterium isolated from marine sediment.</title>
        <authorList>
            <person name="Hirano S."/>
            <person name="Terahara T."/>
            <person name="Mori K."/>
            <person name="Hamada M."/>
            <person name="Matsumoto R."/>
            <person name="Kobayashi T."/>
        </authorList>
    </citation>
    <scope>NUCLEOTIDE SEQUENCE</scope>
    <source>
        <strain evidence="2">SH18-1</strain>
    </source>
</reference>
<dbReference type="AlphaFoldDB" id="A0A9W5YCA8"/>